<dbReference type="GO" id="GO:0016651">
    <property type="term" value="F:oxidoreductase activity, acting on NAD(P)H"/>
    <property type="evidence" value="ECO:0007669"/>
    <property type="project" value="TreeGrafter"/>
</dbReference>
<name>A0A179B4N8_9ACTO</name>
<dbReference type="SUPFAM" id="SSF51905">
    <property type="entry name" value="FAD/NAD(P)-binding domain"/>
    <property type="match status" value="2"/>
</dbReference>
<dbReference type="InterPro" id="IPR036188">
    <property type="entry name" value="FAD/NAD-bd_sf"/>
</dbReference>
<keyword evidence="4" id="KW-0560">Oxidoreductase</keyword>
<accession>A0A179B4N8</accession>
<reference evidence="7 8" key="1">
    <citation type="submission" date="2016-04" db="EMBL/GenBank/DDBJ databases">
        <title>Peptidophaga gingivicola gen. nov., sp. nov., isolated from human subgingival plaque.</title>
        <authorList>
            <person name="Beall C.J."/>
            <person name="Mokrzan E.M."/>
            <person name="Griffen A.L."/>
            <person name="Leys E.J."/>
        </authorList>
    </citation>
    <scope>NUCLEOTIDE SEQUENCE [LARGE SCALE GENOMIC DNA]</scope>
    <source>
        <strain evidence="7 8">BA112</strain>
    </source>
</reference>
<comment type="cofactor">
    <cofactor evidence="1">
        <name>FAD</name>
        <dbReference type="ChEBI" id="CHEBI:57692"/>
    </cofactor>
</comment>
<keyword evidence="3" id="KW-0274">FAD</keyword>
<sequence>MNIDRIGIVGTGLAGLRAAAELREAGFAGSLVAWDAEGRPPYDRPPLSKNLFDDPVRPLADQGLGDLASLGADVIPRPVEGLRRGDGAWFVDETPVDAAIIASGSSPRVGVPGAFALHTAADALRLADLLAPGVRLDIVGAGWIGTELASVASAVCEVHLWESSLHVLGRTFGGAVDGLWSGWLNDAGVSLHLGQEWPIGGEPPEGSQPGSTGEPASSGGQTPRPPNRPSTPERRVLVQAAGASPSFPAIEPAVDVGARGALVTDMWTRVLRDGRPVEGLYAVGDCADALTPHGPRNGGHWTKALADGAFTAAAVCRGKPPRFLAPPEVFSAQFGRQIGFVGAIPSLADNIPGRGDGARGPADRTPDGPPPAAEDPSGVGDAFNAEGLLGGERIDTAEGLVVRWEKAGELAALLAIDSPRELSRARKTLRVKL</sequence>
<dbReference type="PROSITE" id="PS50206">
    <property type="entry name" value="RHODANESE_3"/>
    <property type="match status" value="1"/>
</dbReference>
<feature type="region of interest" description="Disordered" evidence="5">
    <location>
        <begin position="351"/>
        <end position="380"/>
    </location>
</feature>
<dbReference type="OrthoDB" id="4213189at2"/>
<dbReference type="AlphaFoldDB" id="A0A179B4N8"/>
<evidence type="ECO:0000256" key="5">
    <source>
        <dbReference type="SAM" id="MobiDB-lite"/>
    </source>
</evidence>
<keyword evidence="2" id="KW-0285">Flavoprotein</keyword>
<evidence type="ECO:0000256" key="2">
    <source>
        <dbReference type="ARBA" id="ARBA00022630"/>
    </source>
</evidence>
<dbReference type="RefSeq" id="WP_064231372.1">
    <property type="nucleotide sequence ID" value="NZ_LVZK01000001.1"/>
</dbReference>
<evidence type="ECO:0000259" key="6">
    <source>
        <dbReference type="PROSITE" id="PS50206"/>
    </source>
</evidence>
<dbReference type="PRINTS" id="PR00469">
    <property type="entry name" value="PNDRDTASEII"/>
</dbReference>
<dbReference type="InterPro" id="IPR050446">
    <property type="entry name" value="FAD-oxidoreductase/Apoptosis"/>
</dbReference>
<dbReference type="STRING" id="1823756.A4H34_05925"/>
<feature type="region of interest" description="Disordered" evidence="5">
    <location>
        <begin position="194"/>
        <end position="232"/>
    </location>
</feature>
<gene>
    <name evidence="7" type="ORF">A4H34_05925</name>
</gene>
<dbReference type="PRINTS" id="PR00368">
    <property type="entry name" value="FADPNR"/>
</dbReference>
<dbReference type="GO" id="GO:0005737">
    <property type="term" value="C:cytoplasm"/>
    <property type="evidence" value="ECO:0007669"/>
    <property type="project" value="TreeGrafter"/>
</dbReference>
<dbReference type="InterPro" id="IPR001763">
    <property type="entry name" value="Rhodanese-like_dom"/>
</dbReference>
<dbReference type="Pfam" id="PF07992">
    <property type="entry name" value="Pyr_redox_2"/>
    <property type="match status" value="1"/>
</dbReference>
<evidence type="ECO:0000313" key="8">
    <source>
        <dbReference type="Proteomes" id="UP000078368"/>
    </source>
</evidence>
<keyword evidence="8" id="KW-1185">Reference proteome</keyword>
<dbReference type="InterPro" id="IPR023753">
    <property type="entry name" value="FAD/NAD-binding_dom"/>
</dbReference>
<dbReference type="PANTHER" id="PTHR43557:SF2">
    <property type="entry name" value="RIESKE DOMAIN-CONTAINING PROTEIN-RELATED"/>
    <property type="match status" value="1"/>
</dbReference>
<evidence type="ECO:0000256" key="4">
    <source>
        <dbReference type="ARBA" id="ARBA00023002"/>
    </source>
</evidence>
<evidence type="ECO:0000256" key="1">
    <source>
        <dbReference type="ARBA" id="ARBA00001974"/>
    </source>
</evidence>
<feature type="compositionally biased region" description="Low complexity" evidence="5">
    <location>
        <begin position="198"/>
        <end position="215"/>
    </location>
</feature>
<dbReference type="Gene3D" id="3.50.50.60">
    <property type="entry name" value="FAD/NAD(P)-binding domain"/>
    <property type="match status" value="2"/>
</dbReference>
<dbReference type="EMBL" id="LVZK01000001">
    <property type="protein sequence ID" value="OAP86658.1"/>
    <property type="molecule type" value="Genomic_DNA"/>
</dbReference>
<feature type="domain" description="Rhodanese" evidence="6">
    <location>
        <begin position="10"/>
        <end position="43"/>
    </location>
</feature>
<comment type="caution">
    <text evidence="7">The sequence shown here is derived from an EMBL/GenBank/DDBJ whole genome shotgun (WGS) entry which is preliminary data.</text>
</comment>
<organism evidence="7 8">
    <name type="scientific">Peptidiphaga gingivicola</name>
    <dbReference type="NCBI Taxonomy" id="2741497"/>
    <lineage>
        <taxon>Bacteria</taxon>
        <taxon>Bacillati</taxon>
        <taxon>Actinomycetota</taxon>
        <taxon>Actinomycetes</taxon>
        <taxon>Actinomycetales</taxon>
        <taxon>Actinomycetaceae</taxon>
        <taxon>Peptidiphaga</taxon>
    </lineage>
</organism>
<dbReference type="Proteomes" id="UP000078368">
    <property type="component" value="Unassembled WGS sequence"/>
</dbReference>
<evidence type="ECO:0000256" key="3">
    <source>
        <dbReference type="ARBA" id="ARBA00022827"/>
    </source>
</evidence>
<evidence type="ECO:0000313" key="7">
    <source>
        <dbReference type="EMBL" id="OAP86658.1"/>
    </source>
</evidence>
<proteinExistence type="predicted"/>
<protein>
    <recommendedName>
        <fullName evidence="6">Rhodanese domain-containing protein</fullName>
    </recommendedName>
</protein>
<dbReference type="PANTHER" id="PTHR43557">
    <property type="entry name" value="APOPTOSIS-INDUCING FACTOR 1"/>
    <property type="match status" value="1"/>
</dbReference>